<accession>A0A3M0A242</accession>
<dbReference type="GO" id="GO:0006355">
    <property type="term" value="P:regulation of DNA-templated transcription"/>
    <property type="evidence" value="ECO:0007669"/>
    <property type="project" value="UniProtKB-UniRule"/>
</dbReference>
<sequence>MHSTLVITIMSDDRPGIVNELSTVIAQQKGSWLQSHFADLAGKFTGIMTVSIPDDNRKSFVSTLALLKHDGIDIRVEETVNTTKKESIIRFTVIANDRVGIVSEISSRLRAHNFSIHSLTTETQSGSMSGIPMFSAKLSVILTDDKSEEEAQTELAEALEALSDDLMIEFK</sequence>
<dbReference type="InterPro" id="IPR016867">
    <property type="entry name" value="GcvR"/>
</dbReference>
<proteinExistence type="predicted"/>
<comment type="subcellular location">
    <subcellularLocation>
        <location evidence="1">Cytoplasm</location>
    </subcellularLocation>
</comment>
<dbReference type="PIRSF" id="PIRSF028103">
    <property type="entry name" value="GcvR"/>
    <property type="match status" value="1"/>
</dbReference>
<dbReference type="RefSeq" id="WP_121877357.1">
    <property type="nucleotide sequence ID" value="NZ_REFJ01000005.1"/>
</dbReference>
<dbReference type="InterPro" id="IPR045865">
    <property type="entry name" value="ACT-like_dom_sf"/>
</dbReference>
<dbReference type="PANTHER" id="PTHR34875">
    <property type="entry name" value="UPF0237 PROTEIN MJ1558"/>
    <property type="match status" value="1"/>
</dbReference>
<dbReference type="Pfam" id="PF13740">
    <property type="entry name" value="ACT_6"/>
    <property type="match status" value="1"/>
</dbReference>
<dbReference type="PANTHER" id="PTHR34875:SF6">
    <property type="entry name" value="UPF0237 PROTEIN MJ1558"/>
    <property type="match status" value="1"/>
</dbReference>
<dbReference type="Gene3D" id="3.30.70.260">
    <property type="match status" value="2"/>
</dbReference>
<dbReference type="EMBL" id="REFJ01000005">
    <property type="protein sequence ID" value="RMA78706.1"/>
    <property type="molecule type" value="Genomic_DNA"/>
</dbReference>
<name>A0A3M0A242_9GAMM</name>
<dbReference type="AlphaFoldDB" id="A0A3M0A242"/>
<keyword evidence="1" id="KW-0963">Cytoplasm</keyword>
<evidence type="ECO:0000256" key="1">
    <source>
        <dbReference type="PIRNR" id="PIRNR028103"/>
    </source>
</evidence>
<evidence type="ECO:0000313" key="3">
    <source>
        <dbReference type="Proteomes" id="UP000267187"/>
    </source>
</evidence>
<keyword evidence="1" id="KW-0678">Repressor</keyword>
<keyword evidence="1" id="KW-0804">Transcription</keyword>
<dbReference type="GO" id="GO:0005737">
    <property type="term" value="C:cytoplasm"/>
    <property type="evidence" value="ECO:0007669"/>
    <property type="project" value="UniProtKB-SubCell"/>
</dbReference>
<dbReference type="OrthoDB" id="12860at2"/>
<dbReference type="SUPFAM" id="SSF55021">
    <property type="entry name" value="ACT-like"/>
    <property type="match status" value="2"/>
</dbReference>
<evidence type="ECO:0000313" key="2">
    <source>
        <dbReference type="EMBL" id="RMA78706.1"/>
    </source>
</evidence>
<organism evidence="2 3">
    <name type="scientific">Umboniibacter marinipuniceus</name>
    <dbReference type="NCBI Taxonomy" id="569599"/>
    <lineage>
        <taxon>Bacteria</taxon>
        <taxon>Pseudomonadati</taxon>
        <taxon>Pseudomonadota</taxon>
        <taxon>Gammaproteobacteria</taxon>
        <taxon>Cellvibrionales</taxon>
        <taxon>Cellvibrionaceae</taxon>
        <taxon>Umboniibacter</taxon>
    </lineage>
</organism>
<gene>
    <name evidence="2" type="ORF">DFR27_2037</name>
</gene>
<dbReference type="Proteomes" id="UP000267187">
    <property type="component" value="Unassembled WGS sequence"/>
</dbReference>
<reference evidence="2 3" key="1">
    <citation type="submission" date="2018-10" db="EMBL/GenBank/DDBJ databases">
        <title>Genomic Encyclopedia of Type Strains, Phase IV (KMG-IV): sequencing the most valuable type-strain genomes for metagenomic binning, comparative biology and taxonomic classification.</title>
        <authorList>
            <person name="Goeker M."/>
        </authorList>
    </citation>
    <scope>NUCLEOTIDE SEQUENCE [LARGE SCALE GENOMIC DNA]</scope>
    <source>
        <strain evidence="2 3">DSM 25080</strain>
    </source>
</reference>
<protein>
    <recommendedName>
        <fullName evidence="1">Glycine cleavage system transcriptional repressor</fullName>
    </recommendedName>
</protein>
<dbReference type="InterPro" id="IPR050990">
    <property type="entry name" value="UPF0237/GcvR_regulator"/>
</dbReference>
<keyword evidence="3" id="KW-1185">Reference proteome</keyword>
<comment type="caution">
    <text evidence="2">The sequence shown here is derived from an EMBL/GenBank/DDBJ whole genome shotgun (WGS) entry which is preliminary data.</text>
</comment>